<dbReference type="GO" id="GO:0050661">
    <property type="term" value="F:NADP binding"/>
    <property type="evidence" value="ECO:0007669"/>
    <property type="project" value="InterPro"/>
</dbReference>
<feature type="domain" description="6-phosphogluconate dehydrogenase NADP-binding" evidence="4">
    <location>
        <begin position="13"/>
        <end position="166"/>
    </location>
</feature>
<protein>
    <submittedName>
        <fullName evidence="6">6-phosphogluconate dehydrogenase</fullName>
    </submittedName>
</protein>
<dbReference type="OrthoDB" id="9812907at2"/>
<dbReference type="GO" id="GO:0051287">
    <property type="term" value="F:NAD binding"/>
    <property type="evidence" value="ECO:0007669"/>
    <property type="project" value="InterPro"/>
</dbReference>
<gene>
    <name evidence="6" type="ORF">LK12_17640</name>
</gene>
<evidence type="ECO:0000256" key="3">
    <source>
        <dbReference type="PIRSR" id="PIRSR000103-1"/>
    </source>
</evidence>
<dbReference type="InterPro" id="IPR029154">
    <property type="entry name" value="HIBADH-like_NADP-bd"/>
</dbReference>
<dbReference type="PIRSF" id="PIRSF000103">
    <property type="entry name" value="HIBADH"/>
    <property type="match status" value="1"/>
</dbReference>
<dbReference type="InterPro" id="IPR013328">
    <property type="entry name" value="6PGD_dom2"/>
</dbReference>
<keyword evidence="2" id="KW-0520">NAD</keyword>
<dbReference type="Gene3D" id="1.10.1040.10">
    <property type="entry name" value="N-(1-d-carboxylethyl)-l-norvaline Dehydrogenase, domain 2"/>
    <property type="match status" value="1"/>
</dbReference>
<dbReference type="InterPro" id="IPR036291">
    <property type="entry name" value="NAD(P)-bd_dom_sf"/>
</dbReference>
<sequence>MSERIQDGSAAERVGFIGLGLQGAPIARRIAAEGFPLTVWARRPEAAEPFAKAGANVAGSIQELAGKSDHVGICVVNDRDVLDVCEQLLPSMRRGARLAIHSTVLPETIERLGEICDAQGIALIDAPVSGGPEGAENRTLTIMCGASAADYEAALPVFKTFAGKMLRLGPPGAGQRAKIVNNALMAAHMGLAHAAFSAARSLEIDTAALAELVAVSSGRSYGFDIYASLSDLAHFSAGAVLLRKDIGLLEAVVPQGNGAGPLAAAAHGFLSEFNVK</sequence>
<comment type="caution">
    <text evidence="6">The sequence shown here is derived from an EMBL/GenBank/DDBJ whole genome shotgun (WGS) entry which is preliminary data.</text>
</comment>
<evidence type="ECO:0000256" key="2">
    <source>
        <dbReference type="ARBA" id="ARBA00023027"/>
    </source>
</evidence>
<evidence type="ECO:0000259" key="4">
    <source>
        <dbReference type="Pfam" id="PF03446"/>
    </source>
</evidence>
<dbReference type="GO" id="GO:0016491">
    <property type="term" value="F:oxidoreductase activity"/>
    <property type="evidence" value="ECO:0007669"/>
    <property type="project" value="UniProtKB-KW"/>
</dbReference>
<evidence type="ECO:0000259" key="5">
    <source>
        <dbReference type="Pfam" id="PF14833"/>
    </source>
</evidence>
<keyword evidence="1" id="KW-0560">Oxidoreductase</keyword>
<dbReference type="AlphaFoldDB" id="A0A0B1ZH19"/>
<dbReference type="RefSeq" id="WP_039286708.1">
    <property type="nucleotide sequence ID" value="NZ_JTDI01000005.1"/>
</dbReference>
<dbReference type="Pfam" id="PF14833">
    <property type="entry name" value="NAD_binding_11"/>
    <property type="match status" value="1"/>
</dbReference>
<dbReference type="Pfam" id="PF03446">
    <property type="entry name" value="NAD_binding_2"/>
    <property type="match status" value="1"/>
</dbReference>
<accession>A0A0B1ZH19</accession>
<dbReference type="SUPFAM" id="SSF51735">
    <property type="entry name" value="NAD(P)-binding Rossmann-fold domains"/>
    <property type="match status" value="1"/>
</dbReference>
<feature type="active site" evidence="3">
    <location>
        <position position="178"/>
    </location>
</feature>
<dbReference type="SUPFAM" id="SSF48179">
    <property type="entry name" value="6-phosphogluconate dehydrogenase C-terminal domain-like"/>
    <property type="match status" value="1"/>
</dbReference>
<dbReference type="Proteomes" id="UP000031057">
    <property type="component" value="Unassembled WGS sequence"/>
</dbReference>
<organism evidence="6 7">
    <name type="scientific">Novosphingobium malaysiense</name>
    <dbReference type="NCBI Taxonomy" id="1348853"/>
    <lineage>
        <taxon>Bacteria</taxon>
        <taxon>Pseudomonadati</taxon>
        <taxon>Pseudomonadota</taxon>
        <taxon>Alphaproteobacteria</taxon>
        <taxon>Sphingomonadales</taxon>
        <taxon>Sphingomonadaceae</taxon>
        <taxon>Novosphingobium</taxon>
    </lineage>
</organism>
<dbReference type="Gene3D" id="3.40.50.720">
    <property type="entry name" value="NAD(P)-binding Rossmann-like Domain"/>
    <property type="match status" value="1"/>
</dbReference>
<evidence type="ECO:0000256" key="1">
    <source>
        <dbReference type="ARBA" id="ARBA00023002"/>
    </source>
</evidence>
<dbReference type="InterPro" id="IPR008927">
    <property type="entry name" value="6-PGluconate_DH-like_C_sf"/>
</dbReference>
<dbReference type="PANTHER" id="PTHR43060">
    <property type="entry name" value="3-HYDROXYISOBUTYRATE DEHYDROGENASE-LIKE 1, MITOCHONDRIAL-RELATED"/>
    <property type="match status" value="1"/>
</dbReference>
<name>A0A0B1ZH19_9SPHN</name>
<dbReference type="PANTHER" id="PTHR43060:SF15">
    <property type="entry name" value="3-HYDROXYISOBUTYRATE DEHYDROGENASE-LIKE 1, MITOCHONDRIAL-RELATED"/>
    <property type="match status" value="1"/>
</dbReference>
<proteinExistence type="predicted"/>
<dbReference type="InterPro" id="IPR015815">
    <property type="entry name" value="HIBADH-related"/>
</dbReference>
<feature type="domain" description="3-hydroxyisobutyrate dehydrogenase-like NAD-binding" evidence="5">
    <location>
        <begin position="172"/>
        <end position="271"/>
    </location>
</feature>
<dbReference type="EMBL" id="JTDI01000005">
    <property type="protein sequence ID" value="KHK90406.1"/>
    <property type="molecule type" value="Genomic_DNA"/>
</dbReference>
<evidence type="ECO:0000313" key="6">
    <source>
        <dbReference type="EMBL" id="KHK90406.1"/>
    </source>
</evidence>
<dbReference type="InterPro" id="IPR006115">
    <property type="entry name" value="6PGDH_NADP-bd"/>
</dbReference>
<evidence type="ECO:0000313" key="7">
    <source>
        <dbReference type="Proteomes" id="UP000031057"/>
    </source>
</evidence>
<keyword evidence="7" id="KW-1185">Reference proteome</keyword>
<dbReference type="STRING" id="1348853.LK12_17640"/>
<reference evidence="6 7" key="1">
    <citation type="submission" date="2014-10" db="EMBL/GenBank/DDBJ databases">
        <title>Genome sequence of Novosphingobium malaysiense MUSC 273(T).</title>
        <authorList>
            <person name="Lee L.-H."/>
        </authorList>
    </citation>
    <scope>NUCLEOTIDE SEQUENCE [LARGE SCALE GENOMIC DNA]</scope>
    <source>
        <strain evidence="6 7">MUSC 273</strain>
    </source>
</reference>